<evidence type="ECO:0000313" key="2">
    <source>
        <dbReference type="EMBL" id="PSU51426.1"/>
    </source>
</evidence>
<comment type="caution">
    <text evidence="2">The sequence shown here is derived from an EMBL/GenBank/DDBJ whole genome shotgun (WGS) entry which is preliminary data.</text>
</comment>
<dbReference type="Proteomes" id="UP000240987">
    <property type="component" value="Unassembled WGS sequence"/>
</dbReference>
<keyword evidence="2" id="KW-0378">Hydrolase</keyword>
<protein>
    <submittedName>
        <fullName evidence="2">Lon protease</fullName>
    </submittedName>
</protein>
<sequence>MTNIALLPSSSHILPGGRLEIIVAEKRYTRMVKDSLTSGEGFAMCMINENKESEEVKKIPAIATHVKIIDFNALEGGLLVITVEGIQKIRLLSIEIDPDGLLIGEFKPYLEWIYVPVDDGNVSLREKLKLFYSSMPEIGALYNEPKYNDISWICQRWIEVLPIEVKYKQLLITQDTTKLTIRFLKKLLDYEYYE</sequence>
<dbReference type="GO" id="GO:0008233">
    <property type="term" value="F:peptidase activity"/>
    <property type="evidence" value="ECO:0007669"/>
    <property type="project" value="UniProtKB-KW"/>
</dbReference>
<keyword evidence="2" id="KW-0645">Protease</keyword>
<dbReference type="Pfam" id="PF02190">
    <property type="entry name" value="LON_substr_bdg"/>
    <property type="match status" value="1"/>
</dbReference>
<dbReference type="AlphaFoldDB" id="A0A2T3JQT5"/>
<evidence type="ECO:0000259" key="1">
    <source>
        <dbReference type="Pfam" id="PF02190"/>
    </source>
</evidence>
<dbReference type="OrthoDB" id="8558970at2"/>
<dbReference type="InterPro" id="IPR003111">
    <property type="entry name" value="Lon_prtase_N"/>
</dbReference>
<name>A0A2T3JQT5_9GAMM</name>
<dbReference type="GO" id="GO:0006508">
    <property type="term" value="P:proteolysis"/>
    <property type="evidence" value="ECO:0007669"/>
    <property type="project" value="UniProtKB-KW"/>
</dbReference>
<dbReference type="SUPFAM" id="SSF88697">
    <property type="entry name" value="PUA domain-like"/>
    <property type="match status" value="1"/>
</dbReference>
<accession>A0A2T3JQT5</accession>
<proteinExistence type="predicted"/>
<organism evidence="2 3">
    <name type="scientific">Photobacterium frigidiphilum</name>
    <dbReference type="NCBI Taxonomy" id="264736"/>
    <lineage>
        <taxon>Bacteria</taxon>
        <taxon>Pseudomonadati</taxon>
        <taxon>Pseudomonadota</taxon>
        <taxon>Gammaproteobacteria</taxon>
        <taxon>Vibrionales</taxon>
        <taxon>Vibrionaceae</taxon>
        <taxon>Photobacterium</taxon>
    </lineage>
</organism>
<dbReference type="EMBL" id="PYMJ01000001">
    <property type="protein sequence ID" value="PSU51426.1"/>
    <property type="molecule type" value="Genomic_DNA"/>
</dbReference>
<dbReference type="InterPro" id="IPR046336">
    <property type="entry name" value="Lon_prtase_N_sf"/>
</dbReference>
<evidence type="ECO:0000313" key="3">
    <source>
        <dbReference type="Proteomes" id="UP000240987"/>
    </source>
</evidence>
<feature type="domain" description="Lon N-terminal" evidence="1">
    <location>
        <begin position="5"/>
        <end position="169"/>
    </location>
</feature>
<dbReference type="RefSeq" id="WP_107240895.1">
    <property type="nucleotide sequence ID" value="NZ_PYMJ01000001.1"/>
</dbReference>
<dbReference type="Gene3D" id="2.30.130.40">
    <property type="entry name" value="LON domain-like"/>
    <property type="match status" value="1"/>
</dbReference>
<dbReference type="InterPro" id="IPR015947">
    <property type="entry name" value="PUA-like_sf"/>
</dbReference>
<gene>
    <name evidence="2" type="ORF">C9J12_00300</name>
</gene>
<keyword evidence="3" id="KW-1185">Reference proteome</keyword>
<reference evidence="2 3" key="1">
    <citation type="submission" date="2018-01" db="EMBL/GenBank/DDBJ databases">
        <title>Whole genome sequencing of Histamine producing bacteria.</title>
        <authorList>
            <person name="Butler K."/>
        </authorList>
    </citation>
    <scope>NUCLEOTIDE SEQUENCE [LARGE SCALE GENOMIC DNA]</scope>
    <source>
        <strain evidence="2 3">JCM 12947</strain>
    </source>
</reference>